<dbReference type="InterPro" id="IPR000415">
    <property type="entry name" value="Nitroreductase-like"/>
</dbReference>
<evidence type="ECO:0000256" key="5">
    <source>
        <dbReference type="ARBA" id="ARBA00023002"/>
    </source>
</evidence>
<dbReference type="PROSITE" id="PS51379">
    <property type="entry name" value="4FE4S_FER_2"/>
    <property type="match status" value="2"/>
</dbReference>
<feature type="domain" description="4Fe-4S ferredoxin-type" evidence="6">
    <location>
        <begin position="34"/>
        <end position="62"/>
    </location>
</feature>
<dbReference type="Gene3D" id="3.30.70.20">
    <property type="match status" value="1"/>
</dbReference>
<dbReference type="InterPro" id="IPR017896">
    <property type="entry name" value="4Fe4S_Fe-S-bd"/>
</dbReference>
<dbReference type="SUPFAM" id="SSF54862">
    <property type="entry name" value="4Fe-4S ferredoxins"/>
    <property type="match status" value="1"/>
</dbReference>
<dbReference type="PROSITE" id="PS00198">
    <property type="entry name" value="4FE4S_FER_1"/>
    <property type="match status" value="1"/>
</dbReference>
<comment type="caution">
    <text evidence="7">The sequence shown here is derived from an EMBL/GenBank/DDBJ whole genome shotgun (WGS) entry which is preliminary data.</text>
</comment>
<dbReference type="AlphaFoldDB" id="A0A644VHK1"/>
<reference evidence="7" key="1">
    <citation type="submission" date="2019-08" db="EMBL/GenBank/DDBJ databases">
        <authorList>
            <person name="Kucharzyk K."/>
            <person name="Murdoch R.W."/>
            <person name="Higgins S."/>
            <person name="Loffler F."/>
        </authorList>
    </citation>
    <scope>NUCLEOTIDE SEQUENCE</scope>
</reference>
<dbReference type="PANTHER" id="PTHR43673">
    <property type="entry name" value="NAD(P)H NITROREDUCTASE YDGI-RELATED"/>
    <property type="match status" value="1"/>
</dbReference>
<feature type="domain" description="4Fe-4S ferredoxin-type" evidence="6">
    <location>
        <begin position="3"/>
        <end position="32"/>
    </location>
</feature>
<keyword evidence="3" id="KW-0285">Flavoprotein</keyword>
<evidence type="ECO:0000256" key="3">
    <source>
        <dbReference type="ARBA" id="ARBA00022630"/>
    </source>
</evidence>
<proteinExistence type="inferred from homology"/>
<gene>
    <name evidence="7" type="ORF">SDC9_36926</name>
</gene>
<organism evidence="7">
    <name type="scientific">bioreactor metagenome</name>
    <dbReference type="NCBI Taxonomy" id="1076179"/>
    <lineage>
        <taxon>unclassified sequences</taxon>
        <taxon>metagenomes</taxon>
        <taxon>ecological metagenomes</taxon>
    </lineage>
</organism>
<dbReference type="EMBL" id="VSSQ01000315">
    <property type="protein sequence ID" value="MPL90869.1"/>
    <property type="molecule type" value="Genomic_DNA"/>
</dbReference>
<name>A0A644VHK1_9ZZZZ</name>
<dbReference type="Gene3D" id="3.40.109.10">
    <property type="entry name" value="NADH Oxidase"/>
    <property type="match status" value="1"/>
</dbReference>
<dbReference type="SUPFAM" id="SSF55469">
    <property type="entry name" value="FMN-dependent nitroreductase-like"/>
    <property type="match status" value="1"/>
</dbReference>
<keyword evidence="4" id="KW-0288">FMN</keyword>
<evidence type="ECO:0000256" key="1">
    <source>
        <dbReference type="ARBA" id="ARBA00001917"/>
    </source>
</evidence>
<evidence type="ECO:0000259" key="6">
    <source>
        <dbReference type="PROSITE" id="PS51379"/>
    </source>
</evidence>
<protein>
    <recommendedName>
        <fullName evidence="6">4Fe-4S ferredoxin-type domain-containing protein</fullName>
    </recommendedName>
</protein>
<dbReference type="InterPro" id="IPR029479">
    <property type="entry name" value="Nitroreductase"/>
</dbReference>
<dbReference type="InterPro" id="IPR017900">
    <property type="entry name" value="4Fe4S_Fe_S_CS"/>
</dbReference>
<comment type="similarity">
    <text evidence="2">Belongs to the nitroreductase family.</text>
</comment>
<accession>A0A644VHK1</accession>
<dbReference type="GO" id="GO:0016491">
    <property type="term" value="F:oxidoreductase activity"/>
    <property type="evidence" value="ECO:0007669"/>
    <property type="project" value="UniProtKB-KW"/>
</dbReference>
<comment type="cofactor">
    <cofactor evidence="1">
        <name>FMN</name>
        <dbReference type="ChEBI" id="CHEBI:58210"/>
    </cofactor>
</comment>
<evidence type="ECO:0000313" key="7">
    <source>
        <dbReference type="EMBL" id="MPL90869.1"/>
    </source>
</evidence>
<evidence type="ECO:0000256" key="2">
    <source>
        <dbReference type="ARBA" id="ARBA00007118"/>
    </source>
</evidence>
<dbReference type="Pfam" id="PF00881">
    <property type="entry name" value="Nitroreductase"/>
    <property type="match status" value="1"/>
</dbReference>
<dbReference type="CDD" id="cd02143">
    <property type="entry name" value="nitroreductase_FeS-like"/>
    <property type="match status" value="1"/>
</dbReference>
<sequence>MNNLLIVDHDKCVKCGICANVCPSCIIALDDNGPKCVRDRGCMACGHCVAVCPTGALSNSRCPLEEQIPVPAEKLNSEDAYNFMRSRRSIRNFKPQLVEEEKIRKLLDIARYAPTAANSQGMYYIVVSDEKLIMQIADATADWMELEMAAGSPRARYFNSVLKVYREQGVDIIARNAKQLIFALARRLNETGVSNCEQSWAYVELYAPTIGLGTTICGFIQTCAQTGYAPLRELLKVPTKQNIVGVLMVGYPKYQYYRLVERQHLKVEFR</sequence>
<dbReference type="PANTHER" id="PTHR43673:SF2">
    <property type="entry name" value="NITROREDUCTASE"/>
    <property type="match status" value="1"/>
</dbReference>
<evidence type="ECO:0000256" key="4">
    <source>
        <dbReference type="ARBA" id="ARBA00022643"/>
    </source>
</evidence>
<dbReference type="Pfam" id="PF13237">
    <property type="entry name" value="Fer4_10"/>
    <property type="match status" value="1"/>
</dbReference>
<keyword evidence="5" id="KW-0560">Oxidoreductase</keyword>